<name>H3ZEI3_9ALTE</name>
<dbReference type="InterPro" id="IPR056920">
    <property type="entry name" value="PRTase-CE"/>
</dbReference>
<dbReference type="Pfam" id="PF24390">
    <property type="entry name" value="PRTase-CE"/>
    <property type="match status" value="1"/>
</dbReference>
<keyword evidence="3" id="KW-1185">Reference proteome</keyword>
<evidence type="ECO:0000313" key="2">
    <source>
        <dbReference type="EMBL" id="EHR40946.1"/>
    </source>
</evidence>
<comment type="caution">
    <text evidence="2">The sequence shown here is derived from an EMBL/GenBank/DDBJ whole genome shotgun (WGS) entry which is preliminary data.</text>
</comment>
<dbReference type="EMBL" id="AHTH01000023">
    <property type="protein sequence ID" value="EHR40946.1"/>
    <property type="molecule type" value="Genomic_DNA"/>
</dbReference>
<reference evidence="2 3" key="1">
    <citation type="journal article" date="2012" name="J. Bacteriol.">
        <title>Genome Sequence of Extracellular-Protease-Producing Alishewanella jeotgali Isolated from Traditional Korean Fermented Seafood.</title>
        <authorList>
            <person name="Jung J."/>
            <person name="Chun J."/>
            <person name="Park W."/>
        </authorList>
    </citation>
    <scope>NUCLEOTIDE SEQUENCE [LARGE SCALE GENOMIC DNA]</scope>
    <source>
        <strain evidence="2 3">KCTC 22429</strain>
    </source>
</reference>
<protein>
    <recommendedName>
        <fullName evidence="1">PRTase-CE domain-containing protein</fullName>
    </recommendedName>
</protein>
<dbReference type="AlphaFoldDB" id="H3ZEI3"/>
<dbReference type="STRING" id="1129374.AJE_08837"/>
<dbReference type="Proteomes" id="UP000012046">
    <property type="component" value="Unassembled WGS sequence"/>
</dbReference>
<proteinExistence type="predicted"/>
<evidence type="ECO:0000313" key="3">
    <source>
        <dbReference type="Proteomes" id="UP000012046"/>
    </source>
</evidence>
<accession>H3ZEI3</accession>
<dbReference type="eggNOG" id="ENOG50330J8">
    <property type="taxonomic scope" value="Bacteria"/>
</dbReference>
<gene>
    <name evidence="2" type="ORF">AJE_08837</name>
</gene>
<organism evidence="2 3">
    <name type="scientific">Alishewanella jeotgali KCTC 22429</name>
    <dbReference type="NCBI Taxonomy" id="1129374"/>
    <lineage>
        <taxon>Bacteria</taxon>
        <taxon>Pseudomonadati</taxon>
        <taxon>Pseudomonadota</taxon>
        <taxon>Gammaproteobacteria</taxon>
        <taxon>Alteromonadales</taxon>
        <taxon>Alteromonadaceae</taxon>
        <taxon>Alishewanella</taxon>
    </lineage>
</organism>
<dbReference type="RefSeq" id="WP_008950572.1">
    <property type="nucleotide sequence ID" value="NZ_AHTH01000023.1"/>
</dbReference>
<dbReference type="PATRIC" id="fig|1129374.4.peg.1766"/>
<evidence type="ECO:0000259" key="1">
    <source>
        <dbReference type="Pfam" id="PF24390"/>
    </source>
</evidence>
<feature type="domain" description="PRTase-CE" evidence="1">
    <location>
        <begin position="39"/>
        <end position="307"/>
    </location>
</feature>
<sequence length="307" mass="35118">MAFHVPDGWESYFRQIKMCYEALIRERVIQGISPTTLGAWYNNFKTAEEKYFAAHLLDSFIFRSEPMLVAACRQIITKTLPQILTGLGCNFGSISDFLSAVQTNDHDKKIIFVPVTSTVPGKSSDAIIRLFKRANSIPDSKTKYPEDIPLLGEDLKYVVFIDDMCGTGRQFSKFYSKYQLASLANERKIEFIYIPFMAHLKGLKKLQRDCPNLHVHPLETLDIQHNFFHSVEGDVEPKLWFKDKVNTVDDVKNFYKSILKNYGIETITPFGDGKLGLTIYTCLSSPNNSLNIFYTDKSPKWVPLLAR</sequence>